<keyword evidence="5" id="KW-1185">Reference proteome</keyword>
<dbReference type="InterPro" id="IPR041118">
    <property type="entry name" value="Rx_N"/>
</dbReference>
<dbReference type="AlphaFoldDB" id="A0A2I4FVM6"/>
<organism evidence="5 6">
    <name type="scientific">Juglans regia</name>
    <name type="common">English walnut</name>
    <dbReference type="NCBI Taxonomy" id="51240"/>
    <lineage>
        <taxon>Eukaryota</taxon>
        <taxon>Viridiplantae</taxon>
        <taxon>Streptophyta</taxon>
        <taxon>Embryophyta</taxon>
        <taxon>Tracheophyta</taxon>
        <taxon>Spermatophyta</taxon>
        <taxon>Magnoliopsida</taxon>
        <taxon>eudicotyledons</taxon>
        <taxon>Gunneridae</taxon>
        <taxon>Pentapetalae</taxon>
        <taxon>rosids</taxon>
        <taxon>fabids</taxon>
        <taxon>Fagales</taxon>
        <taxon>Juglandaceae</taxon>
        <taxon>Juglans</taxon>
    </lineage>
</organism>
<dbReference type="Gramene" id="Jr05_06310_p1">
    <property type="protein sequence ID" value="cds.Jr05_06310_p1"/>
    <property type="gene ID" value="Jr05_06310"/>
</dbReference>
<dbReference type="STRING" id="51240.A0A2I4FVM6"/>
<sequence>MRSDGRENKVNEQKERGNIDSERTESFTWLLHLPSRNGGRSSLRPCCGNHRAFGCRGLEKARASLECQDLEKLKNMVTTIQPVLLDAEEQQVRNNAIKVWLEKLTDTFYEADDLLDDFSAEVLQQEIMTRVKKAKKVSIFFSKSNQIAYLLKTGPKIKAIIEKFHLKGTPYRDTSTE</sequence>
<dbReference type="Gene3D" id="1.20.5.4130">
    <property type="match status" value="1"/>
</dbReference>
<dbReference type="Pfam" id="PF18052">
    <property type="entry name" value="Rx_N"/>
    <property type="match status" value="1"/>
</dbReference>
<evidence type="ECO:0000256" key="2">
    <source>
        <dbReference type="ARBA" id="ARBA00022741"/>
    </source>
</evidence>
<dbReference type="RefSeq" id="XP_018835703.1">
    <property type="nucleotide sequence ID" value="XM_018980158.2"/>
</dbReference>
<accession>A0A2I4FVM6</accession>
<dbReference type="GeneID" id="109002416"/>
<feature type="domain" description="Disease resistance N-terminal" evidence="4">
    <location>
        <begin position="68"/>
        <end position="136"/>
    </location>
</feature>
<evidence type="ECO:0000313" key="5">
    <source>
        <dbReference type="Proteomes" id="UP000235220"/>
    </source>
</evidence>
<dbReference type="Proteomes" id="UP000235220">
    <property type="component" value="Chromosome 5"/>
</dbReference>
<dbReference type="KEGG" id="jre:109002416"/>
<reference evidence="6" key="1">
    <citation type="submission" date="2025-08" db="UniProtKB">
        <authorList>
            <consortium name="RefSeq"/>
        </authorList>
    </citation>
    <scope>IDENTIFICATION</scope>
    <source>
        <tissue evidence="6">Leaves</tissue>
    </source>
</reference>
<evidence type="ECO:0000256" key="1">
    <source>
        <dbReference type="ARBA" id="ARBA00022737"/>
    </source>
</evidence>
<keyword evidence="2" id="KW-0547">Nucleotide-binding</keyword>
<dbReference type="GO" id="GO:0006952">
    <property type="term" value="P:defense response"/>
    <property type="evidence" value="ECO:0007669"/>
    <property type="project" value="UniProtKB-KW"/>
</dbReference>
<name>A0A2I4FVM6_JUGRE</name>
<evidence type="ECO:0000256" key="3">
    <source>
        <dbReference type="ARBA" id="ARBA00022821"/>
    </source>
</evidence>
<keyword evidence="1" id="KW-0677">Repeat</keyword>
<dbReference type="GO" id="GO:0000166">
    <property type="term" value="F:nucleotide binding"/>
    <property type="evidence" value="ECO:0007669"/>
    <property type="project" value="UniProtKB-KW"/>
</dbReference>
<dbReference type="OrthoDB" id="1933539at2759"/>
<protein>
    <submittedName>
        <fullName evidence="6">Disease resistance protein RGA2-like</fullName>
    </submittedName>
</protein>
<keyword evidence="3" id="KW-0611">Plant defense</keyword>
<proteinExistence type="predicted"/>
<evidence type="ECO:0000259" key="4">
    <source>
        <dbReference type="Pfam" id="PF18052"/>
    </source>
</evidence>
<gene>
    <name evidence="6" type="primary">LOC109002416</name>
</gene>
<evidence type="ECO:0000313" key="6">
    <source>
        <dbReference type="RefSeq" id="XP_018835703.1"/>
    </source>
</evidence>